<accession>A0ACC0VFP4</accession>
<gene>
    <name evidence="1" type="ORF">PsorP6_013997</name>
</gene>
<dbReference type="EMBL" id="CM047588">
    <property type="protein sequence ID" value="KAI9905272.1"/>
    <property type="molecule type" value="Genomic_DNA"/>
</dbReference>
<protein>
    <submittedName>
        <fullName evidence="1">Uncharacterized protein</fullName>
    </submittedName>
</protein>
<evidence type="ECO:0000313" key="2">
    <source>
        <dbReference type="Proteomes" id="UP001163321"/>
    </source>
</evidence>
<sequence length="107" mass="12579">MVTKFKTTSYNAAQDKVTSLFSERQQCKDCECRLIHTKNHLRNLRSTEVRIIWCKTEIPVEHPNMKGRQQCMRCDDLVKPIRSCIKYIDQFKAETSLVISTEDIHAF</sequence>
<organism evidence="1 2">
    <name type="scientific">Peronosclerospora sorghi</name>
    <dbReference type="NCBI Taxonomy" id="230839"/>
    <lineage>
        <taxon>Eukaryota</taxon>
        <taxon>Sar</taxon>
        <taxon>Stramenopiles</taxon>
        <taxon>Oomycota</taxon>
        <taxon>Peronosporomycetes</taxon>
        <taxon>Peronosporales</taxon>
        <taxon>Peronosporaceae</taxon>
        <taxon>Peronosclerospora</taxon>
    </lineage>
</organism>
<comment type="caution">
    <text evidence="1">The sequence shown here is derived from an EMBL/GenBank/DDBJ whole genome shotgun (WGS) entry which is preliminary data.</text>
</comment>
<name>A0ACC0VFP4_9STRA</name>
<reference evidence="1 2" key="1">
    <citation type="journal article" date="2022" name="bioRxiv">
        <title>The genome of the oomycete Peronosclerospora sorghi, a cosmopolitan pathogen of maize and sorghum, is inflated with dispersed pseudogenes.</title>
        <authorList>
            <person name="Fletcher K."/>
            <person name="Martin F."/>
            <person name="Isakeit T."/>
            <person name="Cavanaugh K."/>
            <person name="Magill C."/>
            <person name="Michelmore R."/>
        </authorList>
    </citation>
    <scope>NUCLEOTIDE SEQUENCE [LARGE SCALE GENOMIC DNA]</scope>
    <source>
        <strain evidence="1">P6</strain>
    </source>
</reference>
<proteinExistence type="predicted"/>
<dbReference type="Proteomes" id="UP001163321">
    <property type="component" value="Chromosome 9"/>
</dbReference>
<evidence type="ECO:0000313" key="1">
    <source>
        <dbReference type="EMBL" id="KAI9905272.1"/>
    </source>
</evidence>
<keyword evidence="2" id="KW-1185">Reference proteome</keyword>